<dbReference type="RefSeq" id="XP_005790906.1">
    <property type="nucleotide sequence ID" value="XM_005790849.1"/>
</dbReference>
<dbReference type="AlphaFoldDB" id="A0A0D3KRU2"/>
<feature type="region of interest" description="Disordered" evidence="1">
    <location>
        <begin position="47"/>
        <end position="161"/>
    </location>
</feature>
<feature type="compositionally biased region" description="Gly residues" evidence="1">
    <location>
        <begin position="83"/>
        <end position="97"/>
    </location>
</feature>
<reference evidence="2" key="2">
    <citation type="submission" date="2024-10" db="UniProtKB">
        <authorList>
            <consortium name="EnsemblProtists"/>
        </authorList>
    </citation>
    <scope>IDENTIFICATION</scope>
</reference>
<feature type="compositionally biased region" description="Low complexity" evidence="1">
    <location>
        <begin position="47"/>
        <end position="59"/>
    </location>
</feature>
<sequence length="161" mass="17126">VAALLARRGVGAGVAALPSRKGADAAPPRPSLLRGAALRGTRLCRGAAGARTRAVAPLPRRQRRRARRLGAARHALLPRDGGRGGGALWRAGGGRPSGGARARRSHGGRRRPAHARPRHAALRRLLRGGRGEGASRVGRLRGRRGPSHAPHRARRRRKEPR</sequence>
<accession>A0A0D3KRU2</accession>
<protein>
    <submittedName>
        <fullName evidence="2">Uncharacterized protein</fullName>
    </submittedName>
</protein>
<dbReference type="KEGG" id="ehx:EMIHUDRAFT_440112"/>
<organism evidence="2 3">
    <name type="scientific">Emiliania huxleyi (strain CCMP1516)</name>
    <dbReference type="NCBI Taxonomy" id="280463"/>
    <lineage>
        <taxon>Eukaryota</taxon>
        <taxon>Haptista</taxon>
        <taxon>Haptophyta</taxon>
        <taxon>Prymnesiophyceae</taxon>
        <taxon>Isochrysidales</taxon>
        <taxon>Noelaerhabdaceae</taxon>
        <taxon>Emiliania</taxon>
    </lineage>
</organism>
<dbReference type="EnsemblProtists" id="EOD38477">
    <property type="protein sequence ID" value="EOD38477"/>
    <property type="gene ID" value="EMIHUDRAFT_440112"/>
</dbReference>
<evidence type="ECO:0000256" key="1">
    <source>
        <dbReference type="SAM" id="MobiDB-lite"/>
    </source>
</evidence>
<proteinExistence type="predicted"/>
<evidence type="ECO:0000313" key="3">
    <source>
        <dbReference type="Proteomes" id="UP000013827"/>
    </source>
</evidence>
<dbReference type="PaxDb" id="2903-EOD38477"/>
<dbReference type="GeneID" id="17283747"/>
<name>A0A0D3KRU2_EMIH1</name>
<dbReference type="HOGENOM" id="CLU_1648169_0_0_1"/>
<feature type="compositionally biased region" description="Basic residues" evidence="1">
    <location>
        <begin position="138"/>
        <end position="161"/>
    </location>
</feature>
<evidence type="ECO:0000313" key="2">
    <source>
        <dbReference type="EnsemblProtists" id="EOD38477"/>
    </source>
</evidence>
<feature type="compositionally biased region" description="Basic residues" evidence="1">
    <location>
        <begin position="101"/>
        <end position="127"/>
    </location>
</feature>
<dbReference type="Proteomes" id="UP000013827">
    <property type="component" value="Unassembled WGS sequence"/>
</dbReference>
<reference evidence="3" key="1">
    <citation type="journal article" date="2013" name="Nature">
        <title>Pan genome of the phytoplankton Emiliania underpins its global distribution.</title>
        <authorList>
            <person name="Read B.A."/>
            <person name="Kegel J."/>
            <person name="Klute M.J."/>
            <person name="Kuo A."/>
            <person name="Lefebvre S.C."/>
            <person name="Maumus F."/>
            <person name="Mayer C."/>
            <person name="Miller J."/>
            <person name="Monier A."/>
            <person name="Salamov A."/>
            <person name="Young J."/>
            <person name="Aguilar M."/>
            <person name="Claverie J.M."/>
            <person name="Frickenhaus S."/>
            <person name="Gonzalez K."/>
            <person name="Herman E.K."/>
            <person name="Lin Y.C."/>
            <person name="Napier J."/>
            <person name="Ogata H."/>
            <person name="Sarno A.F."/>
            <person name="Shmutz J."/>
            <person name="Schroeder D."/>
            <person name="de Vargas C."/>
            <person name="Verret F."/>
            <person name="von Dassow P."/>
            <person name="Valentin K."/>
            <person name="Van de Peer Y."/>
            <person name="Wheeler G."/>
            <person name="Dacks J.B."/>
            <person name="Delwiche C.F."/>
            <person name="Dyhrman S.T."/>
            <person name="Glockner G."/>
            <person name="John U."/>
            <person name="Richards T."/>
            <person name="Worden A.Z."/>
            <person name="Zhang X."/>
            <person name="Grigoriev I.V."/>
            <person name="Allen A.E."/>
            <person name="Bidle K."/>
            <person name="Borodovsky M."/>
            <person name="Bowler C."/>
            <person name="Brownlee C."/>
            <person name="Cock J.M."/>
            <person name="Elias M."/>
            <person name="Gladyshev V.N."/>
            <person name="Groth M."/>
            <person name="Guda C."/>
            <person name="Hadaegh A."/>
            <person name="Iglesias-Rodriguez M.D."/>
            <person name="Jenkins J."/>
            <person name="Jones B.M."/>
            <person name="Lawson T."/>
            <person name="Leese F."/>
            <person name="Lindquist E."/>
            <person name="Lobanov A."/>
            <person name="Lomsadze A."/>
            <person name="Malik S.B."/>
            <person name="Marsh M.E."/>
            <person name="Mackinder L."/>
            <person name="Mock T."/>
            <person name="Mueller-Roeber B."/>
            <person name="Pagarete A."/>
            <person name="Parker M."/>
            <person name="Probert I."/>
            <person name="Quesneville H."/>
            <person name="Raines C."/>
            <person name="Rensing S.A."/>
            <person name="Riano-Pachon D.M."/>
            <person name="Richier S."/>
            <person name="Rokitta S."/>
            <person name="Shiraiwa Y."/>
            <person name="Soanes D.M."/>
            <person name="van der Giezen M."/>
            <person name="Wahlund T.M."/>
            <person name="Williams B."/>
            <person name="Wilson W."/>
            <person name="Wolfe G."/>
            <person name="Wurch L.L."/>
        </authorList>
    </citation>
    <scope>NUCLEOTIDE SEQUENCE</scope>
</reference>
<keyword evidence="3" id="KW-1185">Reference proteome</keyword>
<feature type="compositionally biased region" description="Basic residues" evidence="1">
    <location>
        <begin position="60"/>
        <end position="71"/>
    </location>
</feature>